<feature type="binding site" evidence="3">
    <location>
        <position position="47"/>
    </location>
    <ligand>
        <name>Mg(2+)</name>
        <dbReference type="ChEBI" id="CHEBI:18420"/>
        <label>1</label>
    </ligand>
</feature>
<dbReference type="AlphaFoldDB" id="D7E8Q3"/>
<dbReference type="InterPro" id="IPR036705">
    <property type="entry name" value="Ribosyl_crysJ1_sf"/>
</dbReference>
<feature type="binding site" evidence="3">
    <location>
        <position position="45"/>
    </location>
    <ligand>
        <name>Mg(2+)</name>
        <dbReference type="ChEBI" id="CHEBI:18420"/>
        <label>1</label>
    </ligand>
</feature>
<feature type="binding site" evidence="3">
    <location>
        <position position="254"/>
    </location>
    <ligand>
        <name>Mg(2+)</name>
        <dbReference type="ChEBI" id="CHEBI:18420"/>
        <label>1</label>
    </ligand>
</feature>
<dbReference type="KEGG" id="mev:Metev_0826"/>
<organism evidence="4 5">
    <name type="scientific">Methanohalobium evestigatum (strain ATCC BAA-1072 / DSM 3721 / NBRC 107634 / OCM 161 / Z-7303)</name>
    <dbReference type="NCBI Taxonomy" id="644295"/>
    <lineage>
        <taxon>Archaea</taxon>
        <taxon>Methanobacteriati</taxon>
        <taxon>Methanobacteriota</taxon>
        <taxon>Stenosarchaea group</taxon>
        <taxon>Methanomicrobia</taxon>
        <taxon>Methanosarcinales</taxon>
        <taxon>Methanosarcinaceae</taxon>
        <taxon>Methanohalobium</taxon>
    </lineage>
</organism>
<evidence type="ECO:0000256" key="1">
    <source>
        <dbReference type="ARBA" id="ARBA00010702"/>
    </source>
</evidence>
<evidence type="ECO:0000313" key="4">
    <source>
        <dbReference type="EMBL" id="ADI73724.1"/>
    </source>
</evidence>
<reference evidence="4 5" key="1">
    <citation type="submission" date="2010-06" db="EMBL/GenBank/DDBJ databases">
        <title>Complete sequence chromosome of Methanohalobium evestigatum Z-7303.</title>
        <authorList>
            <consortium name="US DOE Joint Genome Institute"/>
            <person name="Lucas S."/>
            <person name="Copeland A."/>
            <person name="Lapidus A."/>
            <person name="Cheng J.-F."/>
            <person name="Bruce D."/>
            <person name="Goodwin L."/>
            <person name="Pitluck S."/>
            <person name="Saunders E."/>
            <person name="Detter J.C."/>
            <person name="Han C."/>
            <person name="Tapia R."/>
            <person name="Land M."/>
            <person name="Hauser L."/>
            <person name="Kyrpides N."/>
            <person name="Mikhailova N."/>
            <person name="Sieprawska-Lupa M."/>
            <person name="Whitman W.B."/>
            <person name="Anderson I."/>
            <person name="Woyke T."/>
        </authorList>
    </citation>
    <scope>NUCLEOTIDE SEQUENCE [LARGE SCALE GENOMIC DNA]</scope>
    <source>
        <strain evidence="5">ATCC BAA-1072 / DSM 3721 / NBRC 107634 / OCM 161 / Z-7303</strain>
    </source>
</reference>
<dbReference type="Pfam" id="PF03747">
    <property type="entry name" value="ADP_ribosyl_GH"/>
    <property type="match status" value="1"/>
</dbReference>
<keyword evidence="2" id="KW-0378">Hydrolase</keyword>
<dbReference type="Gene3D" id="1.10.4080.10">
    <property type="entry name" value="ADP-ribosylation/Crystallin J1"/>
    <property type="match status" value="1"/>
</dbReference>
<protein>
    <submittedName>
        <fullName evidence="4">ADP-ribosylation/Crystallin J1</fullName>
    </submittedName>
</protein>
<feature type="binding site" evidence="3">
    <location>
        <position position="46"/>
    </location>
    <ligand>
        <name>Mg(2+)</name>
        <dbReference type="ChEBI" id="CHEBI:18420"/>
        <label>1</label>
    </ligand>
</feature>
<dbReference type="PANTHER" id="PTHR16222:SF24">
    <property type="entry name" value="ADP-RIBOSYLHYDROLASE ARH3"/>
    <property type="match status" value="1"/>
</dbReference>
<proteinExistence type="inferred from homology"/>
<accession>D7E8Q3</accession>
<keyword evidence="3" id="KW-0460">Magnesium</keyword>
<dbReference type="Proteomes" id="UP000000391">
    <property type="component" value="Chromosome"/>
</dbReference>
<feature type="binding site" evidence="3">
    <location>
        <position position="255"/>
    </location>
    <ligand>
        <name>Mg(2+)</name>
        <dbReference type="ChEBI" id="CHEBI:18420"/>
        <label>1</label>
    </ligand>
</feature>
<dbReference type="GO" id="GO:0016787">
    <property type="term" value="F:hydrolase activity"/>
    <property type="evidence" value="ECO:0007669"/>
    <property type="project" value="UniProtKB-KW"/>
</dbReference>
<sequence length="299" mass="33376">MDLIEKYRGSLLGLAVGDALGAPLESKPPHSFEPINDMVEPGEWTDDTSQALCLAESLIMRKRFDPTDQLERYLKWFKTGYLSSRNQSFNIGPTTTKSLQEFEISLEPIRERNENSVTNGSLMRIAPVPLAFADKPETAIDWSGESSKTTHNSTIAVDACRYMGALIVGAVNNFPKEDLLSNLFTPIRGYWDKKPLCDPIKEIAKESFKNKEPPEIKSELYTPKTLEAALWAFYKSSSFKEGCLKAVNLGDDADTVGAVYGQIAGAYYGKKDIPASWLDKLVQKELIESYADKLMHIDC</sequence>
<dbReference type="RefSeq" id="WP_013194292.1">
    <property type="nucleotide sequence ID" value="NC_014253.1"/>
</dbReference>
<dbReference type="GO" id="GO:0046872">
    <property type="term" value="F:metal ion binding"/>
    <property type="evidence" value="ECO:0007669"/>
    <property type="project" value="UniProtKB-KW"/>
</dbReference>
<comment type="similarity">
    <text evidence="1">Belongs to the ADP-ribosylglycohydrolase family.</text>
</comment>
<comment type="cofactor">
    <cofactor evidence="3">
        <name>Mg(2+)</name>
        <dbReference type="ChEBI" id="CHEBI:18420"/>
    </cofactor>
    <text evidence="3">Binds 2 magnesium ions per subunit.</text>
</comment>
<feature type="binding site" evidence="3">
    <location>
        <position position="252"/>
    </location>
    <ligand>
        <name>Mg(2+)</name>
        <dbReference type="ChEBI" id="CHEBI:18420"/>
        <label>1</label>
    </ligand>
</feature>
<dbReference type="PANTHER" id="PTHR16222">
    <property type="entry name" value="ADP-RIBOSYLGLYCOHYDROLASE"/>
    <property type="match status" value="1"/>
</dbReference>
<gene>
    <name evidence="4" type="ordered locus">Metev_0826</name>
</gene>
<evidence type="ECO:0000256" key="2">
    <source>
        <dbReference type="ARBA" id="ARBA00022801"/>
    </source>
</evidence>
<dbReference type="EMBL" id="CP002069">
    <property type="protein sequence ID" value="ADI73724.1"/>
    <property type="molecule type" value="Genomic_DNA"/>
</dbReference>
<dbReference type="InterPro" id="IPR005502">
    <property type="entry name" value="Ribosyl_crysJ1"/>
</dbReference>
<dbReference type="GeneID" id="9346452"/>
<keyword evidence="5" id="KW-1185">Reference proteome</keyword>
<evidence type="ECO:0000256" key="3">
    <source>
        <dbReference type="PIRSR" id="PIRSR605502-1"/>
    </source>
</evidence>
<dbReference type="OrthoDB" id="114878at2157"/>
<dbReference type="InterPro" id="IPR050792">
    <property type="entry name" value="ADP-ribosylglycohydrolase"/>
</dbReference>
<name>D7E8Q3_METEZ</name>
<evidence type="ECO:0000313" key="5">
    <source>
        <dbReference type="Proteomes" id="UP000000391"/>
    </source>
</evidence>
<dbReference type="SUPFAM" id="SSF101478">
    <property type="entry name" value="ADP-ribosylglycohydrolase"/>
    <property type="match status" value="1"/>
</dbReference>
<dbReference type="HOGENOM" id="CLU_024566_8_2_2"/>
<keyword evidence="3" id="KW-0479">Metal-binding</keyword>
<dbReference type="STRING" id="644295.Metev_0826"/>